<accession>A0AAV5VVW6</accession>
<dbReference type="SMART" id="SM01057">
    <property type="entry name" value="Carb_anhydrase"/>
    <property type="match status" value="1"/>
</dbReference>
<dbReference type="Gene3D" id="3.10.200.10">
    <property type="entry name" value="Alpha carbonic anhydrase"/>
    <property type="match status" value="1"/>
</dbReference>
<dbReference type="Pfam" id="PF00194">
    <property type="entry name" value="Carb_anhydrase"/>
    <property type="match status" value="1"/>
</dbReference>
<dbReference type="GO" id="GO:0004089">
    <property type="term" value="F:carbonate dehydratase activity"/>
    <property type="evidence" value="ECO:0007669"/>
    <property type="project" value="InterPro"/>
</dbReference>
<comment type="similarity">
    <text evidence="1">Belongs to the alpha-carbonic anhydrase family.</text>
</comment>
<evidence type="ECO:0000313" key="5">
    <source>
        <dbReference type="Proteomes" id="UP001432322"/>
    </source>
</evidence>
<evidence type="ECO:0000256" key="2">
    <source>
        <dbReference type="SAM" id="MobiDB-lite"/>
    </source>
</evidence>
<evidence type="ECO:0000256" key="1">
    <source>
        <dbReference type="ARBA" id="ARBA00010718"/>
    </source>
</evidence>
<dbReference type="SUPFAM" id="SSF51069">
    <property type="entry name" value="Carbonic anhydrase"/>
    <property type="match status" value="1"/>
</dbReference>
<feature type="non-terminal residue" evidence="4">
    <location>
        <position position="1"/>
    </location>
</feature>
<dbReference type="CDD" id="cd00326">
    <property type="entry name" value="alpha_CA"/>
    <property type="match status" value="1"/>
</dbReference>
<reference evidence="4" key="1">
    <citation type="submission" date="2023-10" db="EMBL/GenBank/DDBJ databases">
        <title>Genome assembly of Pristionchus species.</title>
        <authorList>
            <person name="Yoshida K."/>
            <person name="Sommer R.J."/>
        </authorList>
    </citation>
    <scope>NUCLEOTIDE SEQUENCE</scope>
    <source>
        <strain evidence="4">RS5133</strain>
    </source>
</reference>
<dbReference type="InterPro" id="IPR023561">
    <property type="entry name" value="Carbonic_anhydrase_a-class"/>
</dbReference>
<feature type="region of interest" description="Disordered" evidence="2">
    <location>
        <begin position="312"/>
        <end position="361"/>
    </location>
</feature>
<dbReference type="PANTHER" id="PTHR18952:SF208">
    <property type="entry name" value="CARBONIC ANHYDRASE XA-RELATED"/>
    <property type="match status" value="1"/>
</dbReference>
<dbReference type="GO" id="GO:0006730">
    <property type="term" value="P:one-carbon metabolic process"/>
    <property type="evidence" value="ECO:0007669"/>
    <property type="project" value="TreeGrafter"/>
</dbReference>
<sequence>RVGECLVASITCPSPSTRTPRVRLLKTDNTYDDIDYSATLGGLKCTGHGWEFTSPTGQVIKYIKQVICFGNADGFQESPIDLDTKTAVYTHLYNASQFKLNYGPGIIHSISMERTYSGFHVNIRQDADAYFSASHLDSRYRLVQYHCHWNIDETMKGSEHEIDGKFYPAEFHFVHIREDFATLQEAIGQNGVAVIAVLAEISPNDNPDLQPMIDSIEKFNLEDPTGTEGSVEENEEWFTQDPARFFPLDHDYLAYTGSLTTGLYQKCVAWSVLLKRIPISQNQLNVLGTLIAKNARDVIAIDMKTVVYTSERPNSRRGKVEEKKEKNKEKETNEKERERESSTEKSTGETPSLVQNEKEEEDDVVYEIELNQEELAFLHNLMEKYKRRKNQLRSI</sequence>
<evidence type="ECO:0000259" key="3">
    <source>
        <dbReference type="PROSITE" id="PS51144"/>
    </source>
</evidence>
<dbReference type="PROSITE" id="PS51144">
    <property type="entry name" value="ALPHA_CA_2"/>
    <property type="match status" value="1"/>
</dbReference>
<protein>
    <recommendedName>
        <fullName evidence="3">Alpha-carbonic anhydrase domain-containing protein</fullName>
    </recommendedName>
</protein>
<dbReference type="PANTHER" id="PTHR18952">
    <property type="entry name" value="CARBONIC ANHYDRASE"/>
    <property type="match status" value="1"/>
</dbReference>
<proteinExistence type="inferred from homology"/>
<name>A0AAV5VVW6_9BILA</name>
<dbReference type="GO" id="GO:0008270">
    <property type="term" value="F:zinc ion binding"/>
    <property type="evidence" value="ECO:0007669"/>
    <property type="project" value="InterPro"/>
</dbReference>
<dbReference type="InterPro" id="IPR001148">
    <property type="entry name" value="CA_dom"/>
</dbReference>
<dbReference type="EMBL" id="BTSY01000004">
    <property type="protein sequence ID" value="GMT23704.1"/>
    <property type="molecule type" value="Genomic_DNA"/>
</dbReference>
<evidence type="ECO:0000313" key="4">
    <source>
        <dbReference type="EMBL" id="GMT23704.1"/>
    </source>
</evidence>
<comment type="caution">
    <text evidence="4">The sequence shown here is derived from an EMBL/GenBank/DDBJ whole genome shotgun (WGS) entry which is preliminary data.</text>
</comment>
<organism evidence="4 5">
    <name type="scientific">Pristionchus fissidentatus</name>
    <dbReference type="NCBI Taxonomy" id="1538716"/>
    <lineage>
        <taxon>Eukaryota</taxon>
        <taxon>Metazoa</taxon>
        <taxon>Ecdysozoa</taxon>
        <taxon>Nematoda</taxon>
        <taxon>Chromadorea</taxon>
        <taxon>Rhabditida</taxon>
        <taxon>Rhabditina</taxon>
        <taxon>Diplogasteromorpha</taxon>
        <taxon>Diplogasteroidea</taxon>
        <taxon>Neodiplogasteridae</taxon>
        <taxon>Pristionchus</taxon>
    </lineage>
</organism>
<dbReference type="Proteomes" id="UP001432322">
    <property type="component" value="Unassembled WGS sequence"/>
</dbReference>
<gene>
    <name evidence="4" type="ORF">PFISCL1PPCAC_15001</name>
</gene>
<dbReference type="AlphaFoldDB" id="A0AAV5VVW6"/>
<feature type="domain" description="Alpha-carbonic anhydrase" evidence="3">
    <location>
        <begin position="32"/>
        <end position="322"/>
    </location>
</feature>
<feature type="compositionally biased region" description="Basic and acidic residues" evidence="2">
    <location>
        <begin position="318"/>
        <end position="347"/>
    </location>
</feature>
<dbReference type="InterPro" id="IPR036398">
    <property type="entry name" value="CA_dom_sf"/>
</dbReference>
<keyword evidence="5" id="KW-1185">Reference proteome</keyword>